<evidence type="ECO:0000256" key="2">
    <source>
        <dbReference type="ARBA" id="ARBA00010145"/>
    </source>
</evidence>
<feature type="transmembrane region" description="Helical" evidence="8">
    <location>
        <begin position="272"/>
        <end position="292"/>
    </location>
</feature>
<keyword evidence="4" id="KW-1003">Cell membrane</keyword>
<proteinExistence type="inferred from homology"/>
<accession>A0A9D0YPC4</accession>
<dbReference type="InterPro" id="IPR038770">
    <property type="entry name" value="Na+/solute_symporter_sf"/>
</dbReference>
<feature type="transmembrane region" description="Helical" evidence="8">
    <location>
        <begin position="209"/>
        <end position="230"/>
    </location>
</feature>
<feature type="transmembrane region" description="Helical" evidence="8">
    <location>
        <begin position="32"/>
        <end position="49"/>
    </location>
</feature>
<dbReference type="Gene3D" id="1.20.1530.20">
    <property type="match status" value="1"/>
</dbReference>
<dbReference type="GO" id="GO:0005886">
    <property type="term" value="C:plasma membrane"/>
    <property type="evidence" value="ECO:0007669"/>
    <property type="project" value="UniProtKB-SubCell"/>
</dbReference>
<sequence>MAETLLVFYLLVASGYLLKILRVFSTEEVETFVHYIIYFALPVAVFGVIHDFEFSLKDITVFGTAWFTIALTYFAVFKVLAKTFKDERELKTLFLTSAFGNTAFVGYPIAYTLFGDKGLAYAILYDVVGNFFVVVTFAIFTITGRADWRTVYRFPPLGALILALLLKPFPITLLKPFIVAVKSSITPVIVFSLGLKIDPKGVLLNLKPALLSVFWRQMAIPAVVLLWLYLLNKYILLPFEERMVILLQSSMPPFVMSVILSEKYRLKTDLAVTAVNLGLAVLVLSLPFWFTIGKVVLKGGN</sequence>
<name>A0A9D0YPC4_AQUAO</name>
<dbReference type="PANTHER" id="PTHR36838:SF1">
    <property type="entry name" value="SLR1864 PROTEIN"/>
    <property type="match status" value="1"/>
</dbReference>
<organism evidence="9 10">
    <name type="scientific">Aquifex aeolicus</name>
    <dbReference type="NCBI Taxonomy" id="63363"/>
    <lineage>
        <taxon>Bacteria</taxon>
        <taxon>Pseudomonadati</taxon>
        <taxon>Aquificota</taxon>
        <taxon>Aquificia</taxon>
        <taxon>Aquificales</taxon>
        <taxon>Aquificaceae</taxon>
        <taxon>Aquifex</taxon>
    </lineage>
</organism>
<evidence type="ECO:0000256" key="1">
    <source>
        <dbReference type="ARBA" id="ARBA00004651"/>
    </source>
</evidence>
<dbReference type="Proteomes" id="UP000606463">
    <property type="component" value="Unassembled WGS sequence"/>
</dbReference>
<protein>
    <submittedName>
        <fullName evidence="9">AEC family transporter</fullName>
    </submittedName>
</protein>
<keyword evidence="5 8" id="KW-0812">Transmembrane</keyword>
<reference evidence="9" key="1">
    <citation type="journal article" date="2020" name="ISME J.">
        <title>Gammaproteobacteria mediating utilization of methyl-, sulfur- and petroleum organic compounds in deep ocean hydrothermal plumes.</title>
        <authorList>
            <person name="Zhou Z."/>
            <person name="Liu Y."/>
            <person name="Pan J."/>
            <person name="Cron B.R."/>
            <person name="Toner B.M."/>
            <person name="Anantharaman K."/>
            <person name="Breier J.A."/>
            <person name="Dick G.J."/>
            <person name="Li M."/>
        </authorList>
    </citation>
    <scope>NUCLEOTIDE SEQUENCE</scope>
    <source>
        <strain evidence="9">SZUA-1501</strain>
    </source>
</reference>
<comment type="caution">
    <text evidence="9">The sequence shown here is derived from an EMBL/GenBank/DDBJ whole genome shotgun (WGS) entry which is preliminary data.</text>
</comment>
<dbReference type="AlphaFoldDB" id="A0A9D0YPC4"/>
<dbReference type="EMBL" id="DQVE01000015">
    <property type="protein sequence ID" value="HIP98053.1"/>
    <property type="molecule type" value="Genomic_DNA"/>
</dbReference>
<feature type="transmembrane region" description="Helical" evidence="8">
    <location>
        <begin position="61"/>
        <end position="81"/>
    </location>
</feature>
<feature type="transmembrane region" description="Helical" evidence="8">
    <location>
        <begin position="120"/>
        <end position="142"/>
    </location>
</feature>
<comment type="similarity">
    <text evidence="2">Belongs to the auxin efflux carrier (TC 2.A.69) family.</text>
</comment>
<evidence type="ECO:0000256" key="8">
    <source>
        <dbReference type="SAM" id="Phobius"/>
    </source>
</evidence>
<evidence type="ECO:0000256" key="3">
    <source>
        <dbReference type="ARBA" id="ARBA00022448"/>
    </source>
</evidence>
<comment type="subcellular location">
    <subcellularLocation>
        <location evidence="1">Cell membrane</location>
        <topology evidence="1">Multi-pass membrane protein</topology>
    </subcellularLocation>
</comment>
<feature type="transmembrane region" description="Helical" evidence="8">
    <location>
        <begin position="154"/>
        <end position="171"/>
    </location>
</feature>
<evidence type="ECO:0000313" key="9">
    <source>
        <dbReference type="EMBL" id="HIP98053.1"/>
    </source>
</evidence>
<keyword evidence="7 8" id="KW-0472">Membrane</keyword>
<keyword evidence="6 8" id="KW-1133">Transmembrane helix</keyword>
<dbReference type="GO" id="GO:0055085">
    <property type="term" value="P:transmembrane transport"/>
    <property type="evidence" value="ECO:0007669"/>
    <property type="project" value="InterPro"/>
</dbReference>
<keyword evidence="3" id="KW-0813">Transport</keyword>
<dbReference type="InterPro" id="IPR004776">
    <property type="entry name" value="Mem_transp_PIN-like"/>
</dbReference>
<evidence type="ECO:0000256" key="6">
    <source>
        <dbReference type="ARBA" id="ARBA00022989"/>
    </source>
</evidence>
<evidence type="ECO:0000256" key="5">
    <source>
        <dbReference type="ARBA" id="ARBA00022692"/>
    </source>
</evidence>
<gene>
    <name evidence="9" type="ORF">EYH37_01605</name>
</gene>
<dbReference type="PANTHER" id="PTHR36838">
    <property type="entry name" value="AUXIN EFFLUX CARRIER FAMILY PROTEIN"/>
    <property type="match status" value="1"/>
</dbReference>
<evidence type="ECO:0000256" key="4">
    <source>
        <dbReference type="ARBA" id="ARBA00022475"/>
    </source>
</evidence>
<dbReference type="Pfam" id="PF03547">
    <property type="entry name" value="Mem_trans"/>
    <property type="match status" value="2"/>
</dbReference>
<feature type="transmembrane region" description="Helical" evidence="8">
    <location>
        <begin position="93"/>
        <end position="114"/>
    </location>
</feature>
<evidence type="ECO:0000313" key="10">
    <source>
        <dbReference type="Proteomes" id="UP000606463"/>
    </source>
</evidence>
<feature type="transmembrane region" description="Helical" evidence="8">
    <location>
        <begin position="6"/>
        <end position="25"/>
    </location>
</feature>
<evidence type="ECO:0000256" key="7">
    <source>
        <dbReference type="ARBA" id="ARBA00023136"/>
    </source>
</evidence>